<name>A0AAN1XYM1_UNVUL</name>
<dbReference type="EMBL" id="AP025523">
    <property type="protein sequence ID" value="BDE07359.1"/>
    <property type="molecule type" value="Genomic_DNA"/>
</dbReference>
<dbReference type="KEGG" id="vab:WPS_26350"/>
<sequence length="129" mass="14462">MRIGIPGVRALVADEYGDVEALRFDDVAGRSGRRRRRAPRECRRRAARGMLISTFFGPPDAGHSVSVRYIRMEQAMTTTAQVYELIARGELRIPIAASFDFAEASASLRQLSAGTSSEDRRHDPQRLRE</sequence>
<dbReference type="AlphaFoldDB" id="A0AAN1XYM1"/>
<evidence type="ECO:0000256" key="1">
    <source>
        <dbReference type="SAM" id="MobiDB-lite"/>
    </source>
</evidence>
<evidence type="ECO:0000313" key="3">
    <source>
        <dbReference type="Proteomes" id="UP001317532"/>
    </source>
</evidence>
<keyword evidence="3" id="KW-1185">Reference proteome</keyword>
<reference evidence="2 3" key="1">
    <citation type="journal article" date="2022" name="ISME Commun">
        <title>Vulcanimicrobium alpinus gen. nov. sp. nov., the first cultivated representative of the candidate phylum 'Eremiobacterota', is a metabolically versatile aerobic anoxygenic phototroph.</title>
        <authorList>
            <person name="Yabe S."/>
            <person name="Muto K."/>
            <person name="Abe K."/>
            <person name="Yokota A."/>
            <person name="Staudigel H."/>
            <person name="Tebo B.M."/>
        </authorList>
    </citation>
    <scope>NUCLEOTIDE SEQUENCE [LARGE SCALE GENOMIC DNA]</scope>
    <source>
        <strain evidence="2 3">WC8-2</strain>
    </source>
</reference>
<accession>A0AAN1XYM1</accession>
<protein>
    <submittedName>
        <fullName evidence="2">Uncharacterized protein</fullName>
    </submittedName>
</protein>
<evidence type="ECO:0000313" key="2">
    <source>
        <dbReference type="EMBL" id="BDE07359.1"/>
    </source>
</evidence>
<dbReference type="Proteomes" id="UP001317532">
    <property type="component" value="Chromosome"/>
</dbReference>
<dbReference type="RefSeq" id="WP_317994957.1">
    <property type="nucleotide sequence ID" value="NZ_AP025523.1"/>
</dbReference>
<proteinExistence type="predicted"/>
<feature type="compositionally biased region" description="Basic and acidic residues" evidence="1">
    <location>
        <begin position="117"/>
        <end position="129"/>
    </location>
</feature>
<gene>
    <name evidence="2" type="ORF">WPS_26350</name>
</gene>
<feature type="region of interest" description="Disordered" evidence="1">
    <location>
        <begin position="109"/>
        <end position="129"/>
    </location>
</feature>
<organism evidence="2 3">
    <name type="scientific">Vulcanimicrobium alpinum</name>
    <dbReference type="NCBI Taxonomy" id="3016050"/>
    <lineage>
        <taxon>Bacteria</taxon>
        <taxon>Bacillati</taxon>
        <taxon>Vulcanimicrobiota</taxon>
        <taxon>Vulcanimicrobiia</taxon>
        <taxon>Vulcanimicrobiales</taxon>
        <taxon>Vulcanimicrobiaceae</taxon>
        <taxon>Vulcanimicrobium</taxon>
    </lineage>
</organism>